<dbReference type="GO" id="GO:0005737">
    <property type="term" value="C:cytoplasm"/>
    <property type="evidence" value="ECO:0007669"/>
    <property type="project" value="TreeGrafter"/>
</dbReference>
<evidence type="ECO:0000256" key="1">
    <source>
        <dbReference type="ARBA" id="ARBA00007365"/>
    </source>
</evidence>
<gene>
    <name evidence="2" type="ORF">B296_00007657</name>
</gene>
<dbReference type="SUPFAM" id="SSF50891">
    <property type="entry name" value="Cyclophilin-like"/>
    <property type="match status" value="1"/>
</dbReference>
<dbReference type="InterPro" id="IPR002130">
    <property type="entry name" value="Cyclophilin-type_PPIase_dom"/>
</dbReference>
<proteinExistence type="inferred from homology"/>
<dbReference type="GO" id="GO:0003755">
    <property type="term" value="F:peptidyl-prolyl cis-trans isomerase activity"/>
    <property type="evidence" value="ECO:0007669"/>
    <property type="project" value="InterPro"/>
</dbReference>
<dbReference type="PANTHER" id="PTHR11071:SF561">
    <property type="entry name" value="PEPTIDYL-PROLYL CIS-TRANS ISOMERASE D-RELATED"/>
    <property type="match status" value="1"/>
</dbReference>
<organism evidence="2 3">
    <name type="scientific">Ensete ventricosum</name>
    <name type="common">Abyssinian banana</name>
    <name type="synonym">Musa ensete</name>
    <dbReference type="NCBI Taxonomy" id="4639"/>
    <lineage>
        <taxon>Eukaryota</taxon>
        <taxon>Viridiplantae</taxon>
        <taxon>Streptophyta</taxon>
        <taxon>Embryophyta</taxon>
        <taxon>Tracheophyta</taxon>
        <taxon>Spermatophyta</taxon>
        <taxon>Magnoliopsida</taxon>
        <taxon>Liliopsida</taxon>
        <taxon>Zingiberales</taxon>
        <taxon>Musaceae</taxon>
        <taxon>Ensete</taxon>
    </lineage>
</organism>
<protein>
    <submittedName>
        <fullName evidence="2">Uncharacterized protein</fullName>
    </submittedName>
</protein>
<comment type="similarity">
    <text evidence="1">Belongs to the cyclophilin-type PPIase family.</text>
</comment>
<sequence>MEVGEGNAPAEVEAEAKRNPRCYMDVTIGGDMEGRIVVELFAGVVPRTAENFRALCTGEKGVGPNTGVPLHLKVLPLVPLFQSIHSRPCLFLCCPC</sequence>
<dbReference type="Proteomes" id="UP000287651">
    <property type="component" value="Unassembled WGS sequence"/>
</dbReference>
<dbReference type="Gene3D" id="2.40.100.10">
    <property type="entry name" value="Cyclophilin-like"/>
    <property type="match status" value="1"/>
</dbReference>
<evidence type="ECO:0000313" key="3">
    <source>
        <dbReference type="Proteomes" id="UP000287651"/>
    </source>
</evidence>
<comment type="caution">
    <text evidence="2">The sequence shown here is derived from an EMBL/GenBank/DDBJ whole genome shotgun (WGS) entry which is preliminary data.</text>
</comment>
<accession>A0A427B4Y3</accession>
<dbReference type="GO" id="GO:0006457">
    <property type="term" value="P:protein folding"/>
    <property type="evidence" value="ECO:0007669"/>
    <property type="project" value="TreeGrafter"/>
</dbReference>
<evidence type="ECO:0000313" key="2">
    <source>
        <dbReference type="EMBL" id="RRT83538.1"/>
    </source>
</evidence>
<dbReference type="GO" id="GO:0016018">
    <property type="term" value="F:cyclosporin A binding"/>
    <property type="evidence" value="ECO:0007669"/>
    <property type="project" value="TreeGrafter"/>
</dbReference>
<reference evidence="2 3" key="1">
    <citation type="journal article" date="2014" name="Agronomy (Basel)">
        <title>A Draft Genome Sequence for Ensete ventricosum, the Drought-Tolerant Tree Against Hunger.</title>
        <authorList>
            <person name="Harrison J."/>
            <person name="Moore K.A."/>
            <person name="Paszkiewicz K."/>
            <person name="Jones T."/>
            <person name="Grant M."/>
            <person name="Ambacheew D."/>
            <person name="Muzemil S."/>
            <person name="Studholme D.J."/>
        </authorList>
    </citation>
    <scope>NUCLEOTIDE SEQUENCE [LARGE SCALE GENOMIC DNA]</scope>
</reference>
<name>A0A427B4Y3_ENSVE</name>
<dbReference type="PROSITE" id="PS50072">
    <property type="entry name" value="CSA_PPIASE_2"/>
    <property type="match status" value="1"/>
</dbReference>
<dbReference type="Pfam" id="PF00160">
    <property type="entry name" value="Pro_isomerase"/>
    <property type="match status" value="1"/>
</dbReference>
<dbReference type="PANTHER" id="PTHR11071">
    <property type="entry name" value="PEPTIDYL-PROLYL CIS-TRANS ISOMERASE"/>
    <property type="match status" value="1"/>
</dbReference>
<dbReference type="AlphaFoldDB" id="A0A427B4Y3"/>
<dbReference type="EMBL" id="AMZH03000475">
    <property type="protein sequence ID" value="RRT83538.1"/>
    <property type="molecule type" value="Genomic_DNA"/>
</dbReference>
<dbReference type="InterPro" id="IPR029000">
    <property type="entry name" value="Cyclophilin-like_dom_sf"/>
</dbReference>